<dbReference type="PANTHER" id="PTHR18834">
    <property type="entry name" value="STEROID RECEPTOR RNA ACTIVATOR 1"/>
    <property type="match status" value="1"/>
</dbReference>
<dbReference type="OrthoDB" id="542917at2759"/>
<evidence type="ECO:0000313" key="4">
    <source>
        <dbReference type="Proteomes" id="UP001151582"/>
    </source>
</evidence>
<dbReference type="AlphaFoldDB" id="A0A9W8E944"/>
<protein>
    <recommendedName>
        <fullName evidence="2">SRA1/Sec31 domain-containing protein</fullName>
    </recommendedName>
</protein>
<name>A0A9W8E944_9FUNG</name>
<proteinExistence type="predicted"/>
<dbReference type="Proteomes" id="UP001151582">
    <property type="component" value="Unassembled WGS sequence"/>
</dbReference>
<gene>
    <name evidence="3" type="ORF">H4R34_003365</name>
</gene>
<dbReference type="GO" id="GO:0005634">
    <property type="term" value="C:nucleus"/>
    <property type="evidence" value="ECO:0007669"/>
    <property type="project" value="TreeGrafter"/>
</dbReference>
<dbReference type="EMBL" id="JANBQB010000305">
    <property type="protein sequence ID" value="KAJ1978001.1"/>
    <property type="molecule type" value="Genomic_DNA"/>
</dbReference>
<dbReference type="InterPro" id="IPR009917">
    <property type="entry name" value="SRA1/Sec31"/>
</dbReference>
<dbReference type="InterPro" id="IPR040243">
    <property type="entry name" value="Steroid_recept_RNA_1"/>
</dbReference>
<keyword evidence="4" id="KW-1185">Reference proteome</keyword>
<dbReference type="GO" id="GO:0003713">
    <property type="term" value="F:transcription coactivator activity"/>
    <property type="evidence" value="ECO:0007669"/>
    <property type="project" value="InterPro"/>
</dbReference>
<sequence>MTTTDALKGPASDGSYYTAHGHWNDPPKALFHKKAGERANASAPSDTKGSPTPAVDEDPEVDPTVLKSLVSSLLASLQEKDLKGMDKRKLDDANRKMSVLSSRLDEGLVPKPVTTSLKAILDDLEAARCEQASAQFTVLMQQFVETEGKWLLGLRRLIELVTAQS</sequence>
<dbReference type="PANTHER" id="PTHR18834:SF2">
    <property type="entry name" value="STEROID RECEPTOR RNA ACTIVATOR 1"/>
    <property type="match status" value="1"/>
</dbReference>
<dbReference type="GO" id="GO:0006357">
    <property type="term" value="P:regulation of transcription by RNA polymerase II"/>
    <property type="evidence" value="ECO:0007669"/>
    <property type="project" value="InterPro"/>
</dbReference>
<dbReference type="Gene3D" id="1.20.940.10">
    <property type="entry name" value="Functional domain of the splicing factor Prp18"/>
    <property type="match status" value="1"/>
</dbReference>
<comment type="caution">
    <text evidence="3">The sequence shown here is derived from an EMBL/GenBank/DDBJ whole genome shotgun (WGS) entry which is preliminary data.</text>
</comment>
<accession>A0A9W8E944</accession>
<feature type="domain" description="SRA1/Sec31" evidence="2">
    <location>
        <begin position="52"/>
        <end position="158"/>
    </location>
</feature>
<organism evidence="3 4">
    <name type="scientific">Dimargaris verticillata</name>
    <dbReference type="NCBI Taxonomy" id="2761393"/>
    <lineage>
        <taxon>Eukaryota</taxon>
        <taxon>Fungi</taxon>
        <taxon>Fungi incertae sedis</taxon>
        <taxon>Zoopagomycota</taxon>
        <taxon>Kickxellomycotina</taxon>
        <taxon>Dimargaritomycetes</taxon>
        <taxon>Dimargaritales</taxon>
        <taxon>Dimargaritaceae</taxon>
        <taxon>Dimargaris</taxon>
    </lineage>
</organism>
<evidence type="ECO:0000313" key="3">
    <source>
        <dbReference type="EMBL" id="KAJ1978001.1"/>
    </source>
</evidence>
<evidence type="ECO:0000256" key="1">
    <source>
        <dbReference type="SAM" id="MobiDB-lite"/>
    </source>
</evidence>
<reference evidence="3" key="1">
    <citation type="submission" date="2022-07" db="EMBL/GenBank/DDBJ databases">
        <title>Phylogenomic reconstructions and comparative analyses of Kickxellomycotina fungi.</title>
        <authorList>
            <person name="Reynolds N.K."/>
            <person name="Stajich J.E."/>
            <person name="Barry K."/>
            <person name="Grigoriev I.V."/>
            <person name="Crous P."/>
            <person name="Smith M.E."/>
        </authorList>
    </citation>
    <scope>NUCLEOTIDE SEQUENCE</scope>
    <source>
        <strain evidence="3">RSA 567</strain>
    </source>
</reference>
<evidence type="ECO:0000259" key="2">
    <source>
        <dbReference type="Pfam" id="PF07304"/>
    </source>
</evidence>
<dbReference type="Pfam" id="PF07304">
    <property type="entry name" value="SRA1"/>
    <property type="match status" value="1"/>
</dbReference>
<feature type="region of interest" description="Disordered" evidence="1">
    <location>
        <begin position="1"/>
        <end position="62"/>
    </location>
</feature>